<name>A0ABS4M885_9ACTN</name>
<dbReference type="Proteomes" id="UP001519309">
    <property type="component" value="Unassembled WGS sequence"/>
</dbReference>
<evidence type="ECO:0000313" key="2">
    <source>
        <dbReference type="Proteomes" id="UP001519309"/>
    </source>
</evidence>
<organism evidence="1 2">
    <name type="scientific">Streptomyces griseochromogenes</name>
    <dbReference type="NCBI Taxonomy" id="68214"/>
    <lineage>
        <taxon>Bacteria</taxon>
        <taxon>Bacillati</taxon>
        <taxon>Actinomycetota</taxon>
        <taxon>Actinomycetes</taxon>
        <taxon>Kitasatosporales</taxon>
        <taxon>Streptomycetaceae</taxon>
        <taxon>Streptomyces</taxon>
    </lineage>
</organism>
<proteinExistence type="predicted"/>
<gene>
    <name evidence="1" type="ORF">J2Z21_008905</name>
</gene>
<sequence>MKIHFGVAPLARIFPLPTLLVKVKFADALPLAPSGCDGMFPRVVALLAEALPEITAPAAAPDTLFRVKCRLYGNAFDPVREVTSPWTVYVIFPSSLPVRASSTRKMPVAFAHAWKRLISHAFRTREHEVVACGLALKLFTRATRSPLARAFVRASWTTSALAPTGCVTDVVTVVVTGLLLCGTALADPVREPAAVAAMAAPAAARRMSLERVLCVLCKACFPLRSNSQSALMTVRCGFRT</sequence>
<comment type="caution">
    <text evidence="1">The sequence shown here is derived from an EMBL/GenBank/DDBJ whole genome shotgun (WGS) entry which is preliminary data.</text>
</comment>
<dbReference type="EMBL" id="JAGGLP010000035">
    <property type="protein sequence ID" value="MBP2055889.1"/>
    <property type="molecule type" value="Genomic_DNA"/>
</dbReference>
<keyword evidence="2" id="KW-1185">Reference proteome</keyword>
<evidence type="ECO:0008006" key="3">
    <source>
        <dbReference type="Google" id="ProtNLM"/>
    </source>
</evidence>
<dbReference type="RefSeq" id="WP_209508406.1">
    <property type="nucleotide sequence ID" value="NZ_JAGGLP010000035.1"/>
</dbReference>
<accession>A0ABS4M885</accession>
<reference evidence="1 2" key="1">
    <citation type="submission" date="2021-03" db="EMBL/GenBank/DDBJ databases">
        <title>Genomic Encyclopedia of Type Strains, Phase IV (KMG-IV): sequencing the most valuable type-strain genomes for metagenomic binning, comparative biology and taxonomic classification.</title>
        <authorList>
            <person name="Goeker M."/>
        </authorList>
    </citation>
    <scope>NUCLEOTIDE SEQUENCE [LARGE SCALE GENOMIC DNA]</scope>
    <source>
        <strain evidence="1 2">DSM 40499</strain>
    </source>
</reference>
<protein>
    <recommendedName>
        <fullName evidence="3">Secreted protein</fullName>
    </recommendedName>
</protein>
<evidence type="ECO:0000313" key="1">
    <source>
        <dbReference type="EMBL" id="MBP2055889.1"/>
    </source>
</evidence>